<evidence type="ECO:0000256" key="3">
    <source>
        <dbReference type="ARBA" id="ARBA00022723"/>
    </source>
</evidence>
<dbReference type="PROSITE" id="PS00086">
    <property type="entry name" value="CYTOCHROME_P450"/>
    <property type="match status" value="1"/>
</dbReference>
<dbReference type="PRINTS" id="PR00359">
    <property type="entry name" value="BP450"/>
</dbReference>
<organism evidence="8 9">
    <name type="scientific">Lentzea fradiae</name>
    <dbReference type="NCBI Taxonomy" id="200378"/>
    <lineage>
        <taxon>Bacteria</taxon>
        <taxon>Bacillati</taxon>
        <taxon>Actinomycetota</taxon>
        <taxon>Actinomycetes</taxon>
        <taxon>Pseudonocardiales</taxon>
        <taxon>Pseudonocardiaceae</taxon>
        <taxon>Lentzea</taxon>
    </lineage>
</organism>
<name>A0A1G7VI41_9PSEU</name>
<keyword evidence="4 7" id="KW-0560">Oxidoreductase</keyword>
<dbReference type="InterPro" id="IPR017972">
    <property type="entry name" value="Cyt_P450_CS"/>
</dbReference>
<dbReference type="GO" id="GO:0004497">
    <property type="term" value="F:monooxygenase activity"/>
    <property type="evidence" value="ECO:0007669"/>
    <property type="project" value="UniProtKB-KW"/>
</dbReference>
<dbReference type="InterPro" id="IPR001128">
    <property type="entry name" value="Cyt_P450"/>
</dbReference>
<dbReference type="Proteomes" id="UP000199623">
    <property type="component" value="Unassembled WGS sequence"/>
</dbReference>
<dbReference type="EMBL" id="FNCC01000009">
    <property type="protein sequence ID" value="SDG59486.1"/>
    <property type="molecule type" value="Genomic_DNA"/>
</dbReference>
<evidence type="ECO:0000256" key="6">
    <source>
        <dbReference type="ARBA" id="ARBA00023033"/>
    </source>
</evidence>
<dbReference type="SUPFAM" id="SSF48264">
    <property type="entry name" value="Cytochrome P450"/>
    <property type="match status" value="1"/>
</dbReference>
<proteinExistence type="inferred from homology"/>
<keyword evidence="9" id="KW-1185">Reference proteome</keyword>
<reference evidence="9" key="1">
    <citation type="submission" date="2016-10" db="EMBL/GenBank/DDBJ databases">
        <authorList>
            <person name="Varghese N."/>
            <person name="Submissions S."/>
        </authorList>
    </citation>
    <scope>NUCLEOTIDE SEQUENCE [LARGE SCALE GENOMIC DNA]</scope>
    <source>
        <strain evidence="9">CGMCC 4.3506</strain>
    </source>
</reference>
<keyword evidence="3 7" id="KW-0479">Metal-binding</keyword>
<keyword evidence="2 7" id="KW-0349">Heme</keyword>
<comment type="similarity">
    <text evidence="1 7">Belongs to the cytochrome P450 family.</text>
</comment>
<evidence type="ECO:0000256" key="5">
    <source>
        <dbReference type="ARBA" id="ARBA00023004"/>
    </source>
</evidence>
<keyword evidence="5 7" id="KW-0408">Iron</keyword>
<evidence type="ECO:0000256" key="4">
    <source>
        <dbReference type="ARBA" id="ARBA00023002"/>
    </source>
</evidence>
<dbReference type="GO" id="GO:0016705">
    <property type="term" value="F:oxidoreductase activity, acting on paired donors, with incorporation or reduction of molecular oxygen"/>
    <property type="evidence" value="ECO:0007669"/>
    <property type="project" value="InterPro"/>
</dbReference>
<dbReference type="RefSeq" id="WP_090051868.1">
    <property type="nucleotide sequence ID" value="NZ_FNCC01000009.1"/>
</dbReference>
<keyword evidence="6 7" id="KW-0503">Monooxygenase</keyword>
<dbReference type="FunFam" id="1.10.630.10:FF:000018">
    <property type="entry name" value="Cytochrome P450 monooxygenase"/>
    <property type="match status" value="1"/>
</dbReference>
<dbReference type="InterPro" id="IPR036396">
    <property type="entry name" value="Cyt_P450_sf"/>
</dbReference>
<dbReference type="Gene3D" id="1.10.630.10">
    <property type="entry name" value="Cytochrome P450"/>
    <property type="match status" value="1"/>
</dbReference>
<gene>
    <name evidence="8" type="ORF">SAMN05216553_109250</name>
</gene>
<dbReference type="InterPro" id="IPR002397">
    <property type="entry name" value="Cyt_P450_B"/>
</dbReference>
<evidence type="ECO:0000313" key="9">
    <source>
        <dbReference type="Proteomes" id="UP000199623"/>
    </source>
</evidence>
<evidence type="ECO:0000256" key="2">
    <source>
        <dbReference type="ARBA" id="ARBA00022617"/>
    </source>
</evidence>
<evidence type="ECO:0000256" key="1">
    <source>
        <dbReference type="ARBA" id="ARBA00010617"/>
    </source>
</evidence>
<dbReference type="PANTHER" id="PTHR46696:SF1">
    <property type="entry name" value="CYTOCHROME P450 YJIB-RELATED"/>
    <property type="match status" value="1"/>
</dbReference>
<evidence type="ECO:0000256" key="7">
    <source>
        <dbReference type="RuleBase" id="RU000461"/>
    </source>
</evidence>
<sequence length="394" mass="43624">MGEATVIPGRTIPQLPGDYFQNPHEVHDALRAEGPAREVRMPGGLKVWFVTRYDEVKAALNAPGVSKNVGGRVTHDALAEHIVYMDPPHHTRLRRLVTKPFTARRVEKMRARIEEITAELLAELADGDVVDLLEAFAFPLPVNVICELLGIPIDNRDEFREWSNQVLTFGTPEQVRAATAGMAAFLHQHVAKVQAAEPDDTFFSALVHATDSGDLLSREELVSMAFLLLVAGHETTVNLIGNAVLALLRNPDQLRILRERPELIPASTDEFLRLEGSINIASFRYTTEPLELGEVTVPAGELLMVSLLAANRDPERFEDPGRLDVTRSAQGHVGFGHGIHYCLGAPLARLEFDVALTRLLERFPNLELAAEPETLVWRESTLIRGLHTLPVRLG</sequence>
<dbReference type="GO" id="GO:0020037">
    <property type="term" value="F:heme binding"/>
    <property type="evidence" value="ECO:0007669"/>
    <property type="project" value="InterPro"/>
</dbReference>
<dbReference type="AlphaFoldDB" id="A0A1G7VI41"/>
<dbReference type="PANTHER" id="PTHR46696">
    <property type="entry name" value="P450, PUTATIVE (EUROFUNG)-RELATED"/>
    <property type="match status" value="1"/>
</dbReference>
<protein>
    <submittedName>
        <fullName evidence="8">Cytochrome P450</fullName>
    </submittedName>
</protein>
<evidence type="ECO:0000313" key="8">
    <source>
        <dbReference type="EMBL" id="SDG59486.1"/>
    </source>
</evidence>
<dbReference type="Pfam" id="PF00067">
    <property type="entry name" value="p450"/>
    <property type="match status" value="2"/>
</dbReference>
<accession>A0A1G7VI41</accession>
<dbReference type="STRING" id="200378.SAMN05216553_109250"/>
<dbReference type="GO" id="GO:0005506">
    <property type="term" value="F:iron ion binding"/>
    <property type="evidence" value="ECO:0007669"/>
    <property type="project" value="InterPro"/>
</dbReference>
<dbReference type="OrthoDB" id="5500002at2"/>
<dbReference type="CDD" id="cd11029">
    <property type="entry name" value="CYP107-like"/>
    <property type="match status" value="1"/>
</dbReference>